<dbReference type="RefSeq" id="WP_310837646.1">
    <property type="nucleotide sequence ID" value="NZ_JAVLSM010000007.1"/>
</dbReference>
<dbReference type="PROSITE" id="PS51833">
    <property type="entry name" value="HDOD"/>
    <property type="match status" value="1"/>
</dbReference>
<dbReference type="PANTHER" id="PTHR33525:SF6">
    <property type="entry name" value="HDOD DOMAIN-CONTAINING PROTEIN"/>
    <property type="match status" value="1"/>
</dbReference>
<dbReference type="InterPro" id="IPR052340">
    <property type="entry name" value="RNase_Y/CdgJ"/>
</dbReference>
<evidence type="ECO:0000259" key="1">
    <source>
        <dbReference type="PROSITE" id="PS51833"/>
    </source>
</evidence>
<feature type="domain" description="HDOD" evidence="1">
    <location>
        <begin position="18"/>
        <end position="211"/>
    </location>
</feature>
<accession>A0AAE4G7W7</accession>
<protein>
    <submittedName>
        <fullName evidence="2">HDOD domain-containing protein</fullName>
    </submittedName>
</protein>
<sequence>MTDRTALNLFFATAKSAMPTIPKISLEVMRLCRQSTVDRERIVEALVKDQALALKVLRIANSAFFGYKGTVTSVDAAVVIVGIHTVRTTAVSEGMIRAFPTVPHLDFASYWQHALLTASLAEQLGRALGVDPDEASTAGLLHGVGVLLLHLWRPDAAGEIVREVPPLAFGERAQRERELLGFDANDVAEELVRRWELPLSLAPHGGSNNFDNDANVVKIASKIATELVTGRVTEGEITKPFAISPSHFQRMCEVARAYASAIAIS</sequence>
<dbReference type="Gene3D" id="1.10.3210.10">
    <property type="entry name" value="Hypothetical protein af1432"/>
    <property type="match status" value="1"/>
</dbReference>
<proteinExistence type="predicted"/>
<organism evidence="2">
    <name type="scientific">Herbaspirillum huttiense subsp. nephrolepidis</name>
    <dbReference type="NCBI Taxonomy" id="3075126"/>
    <lineage>
        <taxon>Bacteria</taxon>
        <taxon>Pseudomonadati</taxon>
        <taxon>Pseudomonadota</taxon>
        <taxon>Betaproteobacteria</taxon>
        <taxon>Burkholderiales</taxon>
        <taxon>Oxalobacteraceae</taxon>
        <taxon>Herbaspirillum</taxon>
    </lineage>
</organism>
<dbReference type="AlphaFoldDB" id="A0AAE4G7W7"/>
<reference evidence="2" key="1">
    <citation type="submission" date="2023-02" db="EMBL/GenBank/DDBJ databases">
        <title>Description of Herbaspirillum huttiense subsp. nephrolepsisexaltata and Herbaspirillum huttiense subsp. lycopersicon.</title>
        <authorList>
            <person name="Poudel M."/>
            <person name="Sharma A."/>
            <person name="Goss E."/>
            <person name="Tapia J.H."/>
            <person name="Harmon C.M."/>
            <person name="Jones J.B."/>
        </authorList>
    </citation>
    <scope>NUCLEOTIDE SEQUENCE</scope>
    <source>
        <strain evidence="2">NC40101</strain>
    </source>
</reference>
<dbReference type="Pfam" id="PF08668">
    <property type="entry name" value="HDOD"/>
    <property type="match status" value="1"/>
</dbReference>
<dbReference type="EMBL" id="JAVRAA010000005">
    <property type="protein sequence ID" value="MDT0337417.1"/>
    <property type="molecule type" value="Genomic_DNA"/>
</dbReference>
<name>A0AAE4G7W7_9BURK</name>
<dbReference type="InterPro" id="IPR013976">
    <property type="entry name" value="HDOD"/>
</dbReference>
<gene>
    <name evidence="2" type="ORF">RJN63_11305</name>
</gene>
<dbReference type="SUPFAM" id="SSF109604">
    <property type="entry name" value="HD-domain/PDEase-like"/>
    <property type="match status" value="1"/>
</dbReference>
<evidence type="ECO:0000313" key="2">
    <source>
        <dbReference type="EMBL" id="MDT0337417.1"/>
    </source>
</evidence>
<comment type="caution">
    <text evidence="2">The sequence shown here is derived from an EMBL/GenBank/DDBJ whole genome shotgun (WGS) entry which is preliminary data.</text>
</comment>
<dbReference type="PANTHER" id="PTHR33525">
    <property type="match status" value="1"/>
</dbReference>